<evidence type="ECO:0000313" key="3">
    <source>
        <dbReference type="Proteomes" id="UP000583915"/>
    </source>
</evidence>
<keyword evidence="3" id="KW-1185">Reference proteome</keyword>
<gene>
    <name evidence="2" type="primary">Mcoln1_1</name>
    <name evidence="2" type="ORF">SITEUR_R00537</name>
</gene>
<sequence length="110" mass="12198">QPLLFGLNNQLMVAFKEDNTVAFKHLLLKCCKDSANDTQAIYTCRDLLEHLAFPGPVSLSLQYLAVPKKILGRYTYSGTGGGTGLWLSQRFFCRGDIDPGNNTFDIDPIV</sequence>
<dbReference type="EMBL" id="VXBS01004522">
    <property type="protein sequence ID" value="NXO80298.1"/>
    <property type="molecule type" value="Genomic_DNA"/>
</dbReference>
<dbReference type="InterPro" id="IPR049134">
    <property type="entry name" value="MCLN_ECD"/>
</dbReference>
<protein>
    <submittedName>
        <fullName evidence="2">MCLN1 protein</fullName>
    </submittedName>
</protein>
<comment type="caution">
    <text evidence="2">The sequence shown here is derived from an EMBL/GenBank/DDBJ whole genome shotgun (WGS) entry which is preliminary data.</text>
</comment>
<dbReference type="PANTHER" id="PTHR12127:SF6">
    <property type="entry name" value="MUCOLIPIN-1"/>
    <property type="match status" value="1"/>
</dbReference>
<dbReference type="Proteomes" id="UP000583915">
    <property type="component" value="Unassembled WGS sequence"/>
</dbReference>
<evidence type="ECO:0000259" key="1">
    <source>
        <dbReference type="Pfam" id="PF21381"/>
    </source>
</evidence>
<dbReference type="GO" id="GO:0005886">
    <property type="term" value="C:plasma membrane"/>
    <property type="evidence" value="ECO:0007669"/>
    <property type="project" value="TreeGrafter"/>
</dbReference>
<accession>A0A7L1V568</accession>
<feature type="non-terminal residue" evidence="2">
    <location>
        <position position="110"/>
    </location>
</feature>
<name>A0A7L1V568_SITEU</name>
<proteinExistence type="predicted"/>
<dbReference type="AlphaFoldDB" id="A0A7L1V568"/>
<reference evidence="2 3" key="1">
    <citation type="submission" date="2019-09" db="EMBL/GenBank/DDBJ databases">
        <title>Bird 10,000 Genomes (B10K) Project - Family phase.</title>
        <authorList>
            <person name="Zhang G."/>
        </authorList>
    </citation>
    <scope>NUCLEOTIDE SEQUENCE [LARGE SCALE GENOMIC DNA]</scope>
    <source>
        <strain evidence="2">B10K-DU-002-25</strain>
        <tissue evidence="2">Muscle</tissue>
    </source>
</reference>
<evidence type="ECO:0000313" key="2">
    <source>
        <dbReference type="EMBL" id="NXO80298.1"/>
    </source>
</evidence>
<organism evidence="2 3">
    <name type="scientific">Sitta europaea</name>
    <name type="common">Eurasian nuthatch</name>
    <dbReference type="NCBI Taxonomy" id="50251"/>
    <lineage>
        <taxon>Eukaryota</taxon>
        <taxon>Metazoa</taxon>
        <taxon>Chordata</taxon>
        <taxon>Craniata</taxon>
        <taxon>Vertebrata</taxon>
        <taxon>Euteleostomi</taxon>
        <taxon>Archelosauria</taxon>
        <taxon>Archosauria</taxon>
        <taxon>Dinosauria</taxon>
        <taxon>Saurischia</taxon>
        <taxon>Theropoda</taxon>
        <taxon>Coelurosauria</taxon>
        <taxon>Aves</taxon>
        <taxon>Neognathae</taxon>
        <taxon>Neoaves</taxon>
        <taxon>Telluraves</taxon>
        <taxon>Australaves</taxon>
        <taxon>Passeriformes</taxon>
        <taxon>Sittidae</taxon>
        <taxon>Sitta</taxon>
    </lineage>
</organism>
<dbReference type="PANTHER" id="PTHR12127">
    <property type="entry name" value="MUCOLIPIN"/>
    <property type="match status" value="1"/>
</dbReference>
<dbReference type="GO" id="GO:0072345">
    <property type="term" value="F:NAADP-sensitive calcium-release channel activity"/>
    <property type="evidence" value="ECO:0007669"/>
    <property type="project" value="TreeGrafter"/>
</dbReference>
<feature type="domain" description="Mucolipin extracytosolic" evidence="1">
    <location>
        <begin position="12"/>
        <end position="109"/>
    </location>
</feature>
<dbReference type="InterPro" id="IPR039031">
    <property type="entry name" value="Mucolipin"/>
</dbReference>
<dbReference type="GO" id="GO:0005765">
    <property type="term" value="C:lysosomal membrane"/>
    <property type="evidence" value="ECO:0007669"/>
    <property type="project" value="TreeGrafter"/>
</dbReference>
<feature type="non-terminal residue" evidence="2">
    <location>
        <position position="1"/>
    </location>
</feature>
<dbReference type="Pfam" id="PF21381">
    <property type="entry name" value="MCLN_ECD"/>
    <property type="match status" value="1"/>
</dbReference>